<gene>
    <name evidence="2" type="ORF">DRH29_02830</name>
</gene>
<evidence type="ECO:0000313" key="2">
    <source>
        <dbReference type="EMBL" id="RLC37184.1"/>
    </source>
</evidence>
<evidence type="ECO:0000256" key="1">
    <source>
        <dbReference type="SAM" id="MobiDB-lite"/>
    </source>
</evidence>
<proteinExistence type="predicted"/>
<sequence>MYPHGSGRKDGLLDPVRGLKRKGEKQMSYPEPTTPRPGLDQLGEWLAEGGCEATDGCWVEPDGTCPHGHPSWALVLGFV</sequence>
<comment type="caution">
    <text evidence="2">The sequence shown here is derived from an EMBL/GenBank/DDBJ whole genome shotgun (WGS) entry which is preliminary data.</text>
</comment>
<name>A0A420ZCN0_UNCK3</name>
<reference evidence="2 3" key="1">
    <citation type="submission" date="2018-06" db="EMBL/GenBank/DDBJ databases">
        <title>Extensive metabolic versatility and redundancy in microbially diverse, dynamic hydrothermal sediments.</title>
        <authorList>
            <person name="Dombrowski N."/>
            <person name="Teske A."/>
            <person name="Baker B.J."/>
        </authorList>
    </citation>
    <scope>NUCLEOTIDE SEQUENCE [LARGE SCALE GENOMIC DNA]</scope>
    <source>
        <strain evidence="2">B79_G16</strain>
    </source>
</reference>
<dbReference type="EMBL" id="QMNG01000010">
    <property type="protein sequence ID" value="RLC37184.1"/>
    <property type="molecule type" value="Genomic_DNA"/>
</dbReference>
<dbReference type="AlphaFoldDB" id="A0A420ZCN0"/>
<organism evidence="2 3">
    <name type="scientific">candidate division Kazan bacterium</name>
    <dbReference type="NCBI Taxonomy" id="2202143"/>
    <lineage>
        <taxon>Bacteria</taxon>
        <taxon>Bacteria division Kazan-3B-28</taxon>
    </lineage>
</organism>
<accession>A0A420ZCN0</accession>
<protein>
    <submittedName>
        <fullName evidence="2">Uncharacterized protein</fullName>
    </submittedName>
</protein>
<dbReference type="Proteomes" id="UP000281261">
    <property type="component" value="Unassembled WGS sequence"/>
</dbReference>
<evidence type="ECO:0000313" key="3">
    <source>
        <dbReference type="Proteomes" id="UP000281261"/>
    </source>
</evidence>
<feature type="region of interest" description="Disordered" evidence="1">
    <location>
        <begin position="1"/>
        <end position="39"/>
    </location>
</feature>